<dbReference type="InterPro" id="IPR012337">
    <property type="entry name" value="RNaseH-like_sf"/>
</dbReference>
<dbReference type="AlphaFoldDB" id="A0A2X1PI89"/>
<dbReference type="SUPFAM" id="SSF53098">
    <property type="entry name" value="Ribonuclease H-like"/>
    <property type="match status" value="1"/>
</dbReference>
<dbReference type="GO" id="GO:0008310">
    <property type="term" value="F:single-stranded DNA 3'-5' DNA exonuclease activity"/>
    <property type="evidence" value="ECO:0007669"/>
    <property type="project" value="UniProtKB-EC"/>
</dbReference>
<proteinExistence type="predicted"/>
<dbReference type="InterPro" id="IPR034747">
    <property type="entry name" value="EXOI_SH3"/>
</dbReference>
<evidence type="ECO:0000256" key="3">
    <source>
        <dbReference type="ARBA" id="ARBA00022801"/>
    </source>
</evidence>
<gene>
    <name evidence="6" type="primary">sbcB_2</name>
    <name evidence="6" type="ORF">NCTC11872_00394</name>
</gene>
<dbReference type="PROSITE" id="PS51784">
    <property type="entry name" value="EXOI_SH3"/>
    <property type="match status" value="1"/>
</dbReference>
<keyword evidence="2" id="KW-0479">Metal-binding</keyword>
<evidence type="ECO:0000313" key="6">
    <source>
        <dbReference type="EMBL" id="SPX40818.1"/>
    </source>
</evidence>
<accession>A0A2X1PI89</accession>
<dbReference type="EMBL" id="UASK01000003">
    <property type="protein sequence ID" value="SPX40818.1"/>
    <property type="molecule type" value="Genomic_DNA"/>
</dbReference>
<name>A0A2X1PI89_HAEIF</name>
<reference evidence="6 7" key="1">
    <citation type="submission" date="2018-06" db="EMBL/GenBank/DDBJ databases">
        <authorList>
            <consortium name="Pathogen Informatics"/>
            <person name="Doyle S."/>
        </authorList>
    </citation>
    <scope>NUCLEOTIDE SEQUENCE [LARGE SCALE GENOMIC DNA]</scope>
    <source>
        <strain evidence="6 7">NCTC11872</strain>
    </source>
</reference>
<dbReference type="GO" id="GO:0006281">
    <property type="term" value="P:DNA repair"/>
    <property type="evidence" value="ECO:0007669"/>
    <property type="project" value="InterPro"/>
</dbReference>
<dbReference type="InterPro" id="IPR013620">
    <property type="entry name" value="Exonuc_1_SH3"/>
</dbReference>
<dbReference type="Gene3D" id="3.30.1520.20">
    <property type="entry name" value="Exonuclease ExoI, domain 2"/>
    <property type="match status" value="1"/>
</dbReference>
<evidence type="ECO:0000256" key="4">
    <source>
        <dbReference type="ARBA" id="ARBA00022842"/>
    </source>
</evidence>
<keyword evidence="6" id="KW-0269">Exonuclease</keyword>
<organism evidence="6 7">
    <name type="scientific">Haemophilus influenzae</name>
    <dbReference type="NCBI Taxonomy" id="727"/>
    <lineage>
        <taxon>Bacteria</taxon>
        <taxon>Pseudomonadati</taxon>
        <taxon>Pseudomonadota</taxon>
        <taxon>Gammaproteobacteria</taxon>
        <taxon>Pasteurellales</taxon>
        <taxon>Pasteurellaceae</taxon>
        <taxon>Haemophilus</taxon>
    </lineage>
</organism>
<dbReference type="Proteomes" id="UP000249936">
    <property type="component" value="Unassembled WGS sequence"/>
</dbReference>
<keyword evidence="4" id="KW-0460">Magnesium</keyword>
<evidence type="ECO:0000256" key="1">
    <source>
        <dbReference type="ARBA" id="ARBA00001946"/>
    </source>
</evidence>
<sequence length="59" mass="6560">MHVSGMLGNYRGNCTWVAPLAWHPTNQNALIVCDLTGDIDNLLAKSADELRTDLYTKKI</sequence>
<evidence type="ECO:0000256" key="2">
    <source>
        <dbReference type="ARBA" id="ARBA00022723"/>
    </source>
</evidence>
<dbReference type="InterPro" id="IPR038649">
    <property type="entry name" value="EXOI_SH3_sf"/>
</dbReference>
<comment type="cofactor">
    <cofactor evidence="1">
        <name>Mg(2+)</name>
        <dbReference type="ChEBI" id="CHEBI:18420"/>
    </cofactor>
</comment>
<protein>
    <submittedName>
        <fullName evidence="6">Exonuclease I</fullName>
        <ecNumber evidence="6">3.1.11.1</ecNumber>
    </submittedName>
</protein>
<feature type="domain" description="ExoI SH3-like" evidence="5">
    <location>
        <begin position="1"/>
        <end position="59"/>
    </location>
</feature>
<evidence type="ECO:0000313" key="7">
    <source>
        <dbReference type="Proteomes" id="UP000249936"/>
    </source>
</evidence>
<keyword evidence="6" id="KW-0540">Nuclease</keyword>
<keyword evidence="3 6" id="KW-0378">Hydrolase</keyword>
<dbReference type="EC" id="3.1.11.1" evidence="6"/>
<evidence type="ECO:0000259" key="5">
    <source>
        <dbReference type="PROSITE" id="PS51784"/>
    </source>
</evidence>
<dbReference type="Pfam" id="PF08411">
    <property type="entry name" value="ExoI_SH3"/>
    <property type="match status" value="1"/>
</dbReference>